<gene>
    <name evidence="9" type="ORF">PLOB_00019333</name>
</gene>
<dbReference type="PROSITE" id="PS50145">
    <property type="entry name" value="ZF_TRAF"/>
    <property type="match status" value="1"/>
</dbReference>
<dbReference type="InterPro" id="IPR017907">
    <property type="entry name" value="Znf_RING_CS"/>
</dbReference>
<dbReference type="InterPro" id="IPR001841">
    <property type="entry name" value="Znf_RING"/>
</dbReference>
<dbReference type="InterPro" id="IPR013083">
    <property type="entry name" value="Znf_RING/FYVE/PHD"/>
</dbReference>
<evidence type="ECO:0000256" key="2">
    <source>
        <dbReference type="ARBA" id="ARBA00022490"/>
    </source>
</evidence>
<dbReference type="PANTHER" id="PTHR10131">
    <property type="entry name" value="TNF RECEPTOR ASSOCIATED FACTOR"/>
    <property type="match status" value="1"/>
</dbReference>
<sequence>KKPLLDAQIATPCGHTFCGECVYRFQQTSRAIQCAMCRQVVIAFCKNIFASNLITAIDGECLACKGRIKLDAAKDHLGRCSEVEVVCLLCSEKLQRKHQDGHDCPMREIICNCGEKFNKKDEEHHQPPYTSIFAVLNSPFDCGELVERYLLPSHTLQCPAKVQKCTFKGCGETVRRKDRKKHEDENMSRHYSLLKEENERILWSASKIKWLHVKTGRTGEAGAYTWSIPNCYGDICSPSFEMRGRKWRLFCIRRGGIIHYGLENEEGDRPIHLSVSFIVESSSGGKEVYNIPLLEFKKGQMTEQTKTGSMPKAITVDMALLGPSFTKDS</sequence>
<dbReference type="Gene3D" id="3.30.40.10">
    <property type="entry name" value="Zinc/RING finger domain, C3HC4 (zinc finger)"/>
    <property type="match status" value="2"/>
</dbReference>
<evidence type="ECO:0000256" key="4">
    <source>
        <dbReference type="ARBA" id="ARBA00022771"/>
    </source>
</evidence>
<accession>A0ABN8RDQ1</accession>
<evidence type="ECO:0000256" key="3">
    <source>
        <dbReference type="ARBA" id="ARBA00022723"/>
    </source>
</evidence>
<dbReference type="SUPFAM" id="SSF49599">
    <property type="entry name" value="TRAF domain-like"/>
    <property type="match status" value="1"/>
</dbReference>
<keyword evidence="3 6" id="KW-0479">Metal-binding</keyword>
<keyword evidence="5 6" id="KW-0862">Zinc</keyword>
<reference evidence="9 10" key="1">
    <citation type="submission" date="2022-05" db="EMBL/GenBank/DDBJ databases">
        <authorList>
            <consortium name="Genoscope - CEA"/>
            <person name="William W."/>
        </authorList>
    </citation>
    <scope>NUCLEOTIDE SEQUENCE [LARGE SCALE GENOMIC DNA]</scope>
</reference>
<dbReference type="CDD" id="cd00121">
    <property type="entry name" value="MATH"/>
    <property type="match status" value="1"/>
</dbReference>
<evidence type="ECO:0000259" key="7">
    <source>
        <dbReference type="PROSITE" id="PS50089"/>
    </source>
</evidence>
<evidence type="ECO:0000313" key="10">
    <source>
        <dbReference type="Proteomes" id="UP001159405"/>
    </source>
</evidence>
<dbReference type="InterPro" id="IPR018957">
    <property type="entry name" value="Znf_C3HC4_RING-type"/>
</dbReference>
<dbReference type="EMBL" id="CALNXK010000226">
    <property type="protein sequence ID" value="CAH3177514.1"/>
    <property type="molecule type" value="Genomic_DNA"/>
</dbReference>
<dbReference type="PROSITE" id="PS50089">
    <property type="entry name" value="ZF_RING_2"/>
    <property type="match status" value="1"/>
</dbReference>
<feature type="zinc finger region" description="TRAF-type" evidence="6">
    <location>
        <begin position="98"/>
        <end position="170"/>
    </location>
</feature>
<evidence type="ECO:0000259" key="8">
    <source>
        <dbReference type="PROSITE" id="PS50145"/>
    </source>
</evidence>
<feature type="domain" description="RING-type" evidence="7">
    <location>
        <begin position="12"/>
        <end position="38"/>
    </location>
</feature>
<keyword evidence="4 6" id="KW-0863">Zinc-finger</keyword>
<comment type="subcellular location">
    <subcellularLocation>
        <location evidence="1">Cytoplasm</location>
    </subcellularLocation>
</comment>
<feature type="domain" description="TRAF-type" evidence="8">
    <location>
        <begin position="98"/>
        <end position="170"/>
    </location>
</feature>
<keyword evidence="10" id="KW-1185">Reference proteome</keyword>
<dbReference type="Pfam" id="PF00097">
    <property type="entry name" value="zf-C3HC4"/>
    <property type="match status" value="1"/>
</dbReference>
<evidence type="ECO:0000256" key="1">
    <source>
        <dbReference type="ARBA" id="ARBA00004496"/>
    </source>
</evidence>
<comment type="caution">
    <text evidence="9">The sequence shown here is derived from an EMBL/GenBank/DDBJ whole genome shotgun (WGS) entry which is preliminary data.</text>
</comment>
<evidence type="ECO:0000256" key="6">
    <source>
        <dbReference type="PROSITE-ProRule" id="PRU00207"/>
    </source>
</evidence>
<dbReference type="Proteomes" id="UP001159405">
    <property type="component" value="Unassembled WGS sequence"/>
</dbReference>
<protein>
    <submittedName>
        <fullName evidence="9">Uncharacterized protein</fullName>
    </submittedName>
</protein>
<evidence type="ECO:0000256" key="5">
    <source>
        <dbReference type="ARBA" id="ARBA00022833"/>
    </source>
</evidence>
<feature type="non-terminal residue" evidence="9">
    <location>
        <position position="1"/>
    </location>
</feature>
<proteinExistence type="predicted"/>
<dbReference type="InterPro" id="IPR001293">
    <property type="entry name" value="Znf_TRAF"/>
</dbReference>
<dbReference type="PROSITE" id="PS00518">
    <property type="entry name" value="ZF_RING_1"/>
    <property type="match status" value="1"/>
</dbReference>
<name>A0ABN8RDQ1_9CNID</name>
<dbReference type="SUPFAM" id="SSF57850">
    <property type="entry name" value="RING/U-box"/>
    <property type="match status" value="1"/>
</dbReference>
<keyword evidence="2" id="KW-0963">Cytoplasm</keyword>
<dbReference type="InterPro" id="IPR002083">
    <property type="entry name" value="MATH/TRAF_dom"/>
</dbReference>
<organism evidence="9 10">
    <name type="scientific">Porites lobata</name>
    <dbReference type="NCBI Taxonomy" id="104759"/>
    <lineage>
        <taxon>Eukaryota</taxon>
        <taxon>Metazoa</taxon>
        <taxon>Cnidaria</taxon>
        <taxon>Anthozoa</taxon>
        <taxon>Hexacorallia</taxon>
        <taxon>Scleractinia</taxon>
        <taxon>Fungiina</taxon>
        <taxon>Poritidae</taxon>
        <taxon>Porites</taxon>
    </lineage>
</organism>
<evidence type="ECO:0000313" key="9">
    <source>
        <dbReference type="EMBL" id="CAH3177514.1"/>
    </source>
</evidence>
<dbReference type="PANTHER" id="PTHR10131:SF157">
    <property type="entry name" value="RECEPTOR-ASSOCIATED FACTOR, PUTATIVE-RELATED"/>
    <property type="match status" value="1"/>
</dbReference>